<evidence type="ECO:0000313" key="3">
    <source>
        <dbReference type="Proteomes" id="UP000240883"/>
    </source>
</evidence>
<proteinExistence type="predicted"/>
<feature type="region of interest" description="Disordered" evidence="1">
    <location>
        <begin position="124"/>
        <end position="150"/>
    </location>
</feature>
<dbReference type="OrthoDB" id="4502478at2759"/>
<evidence type="ECO:0000256" key="1">
    <source>
        <dbReference type="SAM" id="MobiDB-lite"/>
    </source>
</evidence>
<keyword evidence="3" id="KW-1185">Reference proteome</keyword>
<sequence length="150" mass="17062">MAQSPLAQSADKAVLFARLGLTEQVHRLLLQEASSGRDRLSRDPANLTEQSARAGLTQPYKWDELSETAKHREILYIAENSGVYTKAYYVAGSYRTNVNEENWVARWYLWHSFRYRDNKDARSRSTATTSAPAQQGTGAPYYDPVHGTYR</sequence>
<protein>
    <submittedName>
        <fullName evidence="2">Uncharacterized protein</fullName>
    </submittedName>
</protein>
<organism evidence="2 3">
    <name type="scientific">Corynespora cassiicola Philippines</name>
    <dbReference type="NCBI Taxonomy" id="1448308"/>
    <lineage>
        <taxon>Eukaryota</taxon>
        <taxon>Fungi</taxon>
        <taxon>Dikarya</taxon>
        <taxon>Ascomycota</taxon>
        <taxon>Pezizomycotina</taxon>
        <taxon>Dothideomycetes</taxon>
        <taxon>Pleosporomycetidae</taxon>
        <taxon>Pleosporales</taxon>
        <taxon>Corynesporascaceae</taxon>
        <taxon>Corynespora</taxon>
    </lineage>
</organism>
<dbReference type="AlphaFoldDB" id="A0A2T2N641"/>
<reference evidence="2 3" key="1">
    <citation type="journal article" date="2018" name="Front. Microbiol.">
        <title>Genome-Wide Analysis of Corynespora cassiicola Leaf Fall Disease Putative Effectors.</title>
        <authorList>
            <person name="Lopez D."/>
            <person name="Ribeiro S."/>
            <person name="Label P."/>
            <person name="Fumanal B."/>
            <person name="Venisse J.S."/>
            <person name="Kohler A."/>
            <person name="de Oliveira R.R."/>
            <person name="Labutti K."/>
            <person name="Lipzen A."/>
            <person name="Lail K."/>
            <person name="Bauer D."/>
            <person name="Ohm R.A."/>
            <person name="Barry K.W."/>
            <person name="Spatafora J."/>
            <person name="Grigoriev I.V."/>
            <person name="Martin F.M."/>
            <person name="Pujade-Renaud V."/>
        </authorList>
    </citation>
    <scope>NUCLEOTIDE SEQUENCE [LARGE SCALE GENOMIC DNA]</scope>
    <source>
        <strain evidence="2 3">Philippines</strain>
    </source>
</reference>
<dbReference type="EMBL" id="KZ678146">
    <property type="protein sequence ID" value="PSN60901.1"/>
    <property type="molecule type" value="Genomic_DNA"/>
</dbReference>
<dbReference type="Proteomes" id="UP000240883">
    <property type="component" value="Unassembled WGS sequence"/>
</dbReference>
<name>A0A2T2N641_CORCC</name>
<feature type="compositionally biased region" description="Polar residues" evidence="1">
    <location>
        <begin position="124"/>
        <end position="137"/>
    </location>
</feature>
<accession>A0A2T2N641</accession>
<gene>
    <name evidence="2" type="ORF">BS50DRAFT_578714</name>
</gene>
<evidence type="ECO:0000313" key="2">
    <source>
        <dbReference type="EMBL" id="PSN60901.1"/>
    </source>
</evidence>